<accession>A0ABT9XN33</accession>
<dbReference type="Proteomes" id="UP001232973">
    <property type="component" value="Unassembled WGS sequence"/>
</dbReference>
<name>A0ABT9XN33_9BACL</name>
<dbReference type="PROSITE" id="PS51127">
    <property type="entry name" value="BIG1"/>
    <property type="match status" value="1"/>
</dbReference>
<evidence type="ECO:0000313" key="4">
    <source>
        <dbReference type="Proteomes" id="UP001232973"/>
    </source>
</evidence>
<dbReference type="Pfam" id="PF18316">
    <property type="entry name" value="S-l_SbsC_C"/>
    <property type="match status" value="2"/>
</dbReference>
<dbReference type="SUPFAM" id="SSF49313">
    <property type="entry name" value="Cadherin-like"/>
    <property type="match status" value="2"/>
</dbReference>
<dbReference type="RefSeq" id="WP_307016784.1">
    <property type="nucleotide sequence ID" value="NZ_JAUSTP010000052.1"/>
</dbReference>
<protein>
    <recommendedName>
        <fullName evidence="2">Big-1 domain-containing protein</fullName>
    </recommendedName>
</protein>
<gene>
    <name evidence="3" type="ORF">J2S03_003411</name>
</gene>
<dbReference type="Gene3D" id="2.160.20.110">
    <property type="match status" value="1"/>
</dbReference>
<evidence type="ECO:0000259" key="2">
    <source>
        <dbReference type="PROSITE" id="PS51127"/>
    </source>
</evidence>
<reference evidence="3 4" key="1">
    <citation type="submission" date="2023-07" db="EMBL/GenBank/DDBJ databases">
        <title>Genomic Encyclopedia of Type Strains, Phase IV (KMG-IV): sequencing the most valuable type-strain genomes for metagenomic binning, comparative biology and taxonomic classification.</title>
        <authorList>
            <person name="Goeker M."/>
        </authorList>
    </citation>
    <scope>NUCLEOTIDE SEQUENCE [LARGE SCALE GENOMIC DNA]</scope>
    <source>
        <strain evidence="3 4">DSM 4006</strain>
    </source>
</reference>
<dbReference type="InterPro" id="IPR013783">
    <property type="entry name" value="Ig-like_fold"/>
</dbReference>
<dbReference type="CDD" id="cd11304">
    <property type="entry name" value="Cadherin_repeat"/>
    <property type="match status" value="1"/>
</dbReference>
<feature type="domain" description="Big-1" evidence="2">
    <location>
        <begin position="540"/>
        <end position="636"/>
    </location>
</feature>
<comment type="caution">
    <text evidence="3">The sequence shown here is derived from an EMBL/GenBank/DDBJ whole genome shotgun (WGS) entry which is preliminary data.</text>
</comment>
<evidence type="ECO:0000256" key="1">
    <source>
        <dbReference type="ARBA" id="ARBA00010116"/>
    </source>
</evidence>
<dbReference type="InterPro" id="IPR003344">
    <property type="entry name" value="Big_1_dom"/>
</dbReference>
<comment type="similarity">
    <text evidence="1">Belongs to the intimin/invasin family.</text>
</comment>
<dbReference type="InterPro" id="IPR011493">
    <property type="entry name" value="GLUG"/>
</dbReference>
<evidence type="ECO:0000313" key="3">
    <source>
        <dbReference type="EMBL" id="MDQ0191540.1"/>
    </source>
</evidence>
<dbReference type="Gene3D" id="2.60.40.10">
    <property type="entry name" value="Immunoglobulins"/>
    <property type="match status" value="3"/>
</dbReference>
<dbReference type="InterPro" id="IPR040751">
    <property type="entry name" value="SbsC_C"/>
</dbReference>
<dbReference type="Pfam" id="PF07581">
    <property type="entry name" value="Glug"/>
    <property type="match status" value="2"/>
</dbReference>
<dbReference type="EMBL" id="JAUSTP010000052">
    <property type="protein sequence ID" value="MDQ0191540.1"/>
    <property type="molecule type" value="Genomic_DNA"/>
</dbReference>
<proteinExistence type="inferred from homology"/>
<dbReference type="Pfam" id="PF05345">
    <property type="entry name" value="He_PIG"/>
    <property type="match status" value="2"/>
</dbReference>
<dbReference type="InterPro" id="IPR008964">
    <property type="entry name" value="Invasin/intimin_cell_adhesion"/>
</dbReference>
<dbReference type="InterPro" id="IPR015919">
    <property type="entry name" value="Cadherin-like_sf"/>
</dbReference>
<sequence>MSAIIALTGLALPEPFVLAGTTGPQAPPTDSNGVVEVSTPEQLEYIDQNQSNYDSSTIELMNNIDMSELNGGQPYTNWQPIADFTGTFNGQLHTISNMDITQSSINPSAGNSSITDSGFFGLSAGAIKNLILLNVNVNTSATQYVGALVGWNQGTIQDVGSTGSVTDTDCDAAGGLVGYNDYNGTIQYTYSTGNVTSGSNTAVGGLVGSNDNASTSTIFDSYATGNITGGSNTGGLVGQEDEGEEITGTSNVDIYATGRVTGATGADTGGLFGQILSAGEAAYWDTETSGLNTDGSLFAIPETTAQMMDPNTFQWQNPSAWGIANGVSFPYLTPLPAPDINTISVGAGSTLGTTEVTATPNNLGDTFEVAVGSSPSTTANVGVTLPTGSSAVPYTSGTDIQGVDAVTNKYVYVFEVNSSKQIVAYHQFELTGSDINDNAPPISSATIGPGSTDGNTEVTLTPNQMGDSFAYGISNNPAPNPPIGIQLQSNTVTTYTSGSDITDVSPGQYLAIFELNQSNQIEAWREFQLTNSDIKGAPQTITLTTTPNSATVTSGQTVTVTGTVYDGVHNPLPGLQVNLTSSTGSWKNSSVTTDTNGNYTDVWTAPTVSTRTSATLTASVYGTNPTVQGTATITVVPVAPPPPPYVPPVTINTTVMGNGTVGQPYSEQLQASNGNGQYSWSVTQGSLPDGLSLSSNGLISGTPLQSGTSTFTVQVEDASGRTATETYTLNVEKALKVLSEVLLADFVNAPYQQTLTATGGTGGPYTWSIVSGTLPGGLSLDAQTGVISGTPTATGQTTLTVQATDANGGTTTGSITIDVLNHNVRSIVWNGQVKNVPAVVMDGGGSTETTYMPIWYVMQFLKSMGINSTWDGHNWHMTTDNVSPDMRNIQVGSGNAHIYLNGNLVQNVDAVAKTPPGGNQATTFMPIWYVMQLLNRLNLQSTWNGTTWTITNGTPVQPSSK</sequence>
<keyword evidence="4" id="KW-1185">Reference proteome</keyword>
<dbReference type="SUPFAM" id="SSF49373">
    <property type="entry name" value="Invasin/intimin cell-adhesion fragments"/>
    <property type="match status" value="1"/>
</dbReference>
<organism evidence="3 4">
    <name type="scientific">Alicyclobacillus cycloheptanicus</name>
    <dbReference type="NCBI Taxonomy" id="1457"/>
    <lineage>
        <taxon>Bacteria</taxon>
        <taxon>Bacillati</taxon>
        <taxon>Bacillota</taxon>
        <taxon>Bacilli</taxon>
        <taxon>Bacillales</taxon>
        <taxon>Alicyclobacillaceae</taxon>
        <taxon>Alicyclobacillus</taxon>
    </lineage>
</organism>